<evidence type="ECO:0000313" key="3">
    <source>
        <dbReference type="EMBL" id="GBP48336.1"/>
    </source>
</evidence>
<comment type="caution">
    <text evidence="3">The sequence shown here is derived from an EMBL/GenBank/DDBJ whole genome shotgun (WGS) entry which is preliminary data.</text>
</comment>
<proteinExistence type="predicted"/>
<feature type="signal peptide" evidence="2">
    <location>
        <begin position="1"/>
        <end position="23"/>
    </location>
</feature>
<organism evidence="3 4">
    <name type="scientific">Eumeta variegata</name>
    <name type="common">Bagworm moth</name>
    <name type="synonym">Eumeta japonica</name>
    <dbReference type="NCBI Taxonomy" id="151549"/>
    <lineage>
        <taxon>Eukaryota</taxon>
        <taxon>Metazoa</taxon>
        <taxon>Ecdysozoa</taxon>
        <taxon>Arthropoda</taxon>
        <taxon>Hexapoda</taxon>
        <taxon>Insecta</taxon>
        <taxon>Pterygota</taxon>
        <taxon>Neoptera</taxon>
        <taxon>Endopterygota</taxon>
        <taxon>Lepidoptera</taxon>
        <taxon>Glossata</taxon>
        <taxon>Ditrysia</taxon>
        <taxon>Tineoidea</taxon>
        <taxon>Psychidae</taxon>
        <taxon>Oiketicinae</taxon>
        <taxon>Eumeta</taxon>
    </lineage>
</organism>
<feature type="region of interest" description="Disordered" evidence="1">
    <location>
        <begin position="26"/>
        <end position="63"/>
    </location>
</feature>
<sequence>MNLECVYVLGFTALAFLVLDINARRSPEASPGRTQRDDVISTNNDPQPPAADEGGAGSSPGRYAALRSPHFLLQFRKSICVSRLQAYDTPARARTCHIPSISETESAADRRVTIGVINSEKPAAANPSPYGILVIFFILEQFLSD</sequence>
<dbReference type="Proteomes" id="UP000299102">
    <property type="component" value="Unassembled WGS sequence"/>
</dbReference>
<gene>
    <name evidence="3" type="ORF">EVAR_34829_1</name>
</gene>
<accession>A0A4C1WAB7</accession>
<keyword evidence="4" id="KW-1185">Reference proteome</keyword>
<protein>
    <submittedName>
        <fullName evidence="3">Uncharacterized protein</fullName>
    </submittedName>
</protein>
<evidence type="ECO:0000256" key="1">
    <source>
        <dbReference type="SAM" id="MobiDB-lite"/>
    </source>
</evidence>
<evidence type="ECO:0000313" key="4">
    <source>
        <dbReference type="Proteomes" id="UP000299102"/>
    </source>
</evidence>
<name>A0A4C1WAB7_EUMVA</name>
<reference evidence="3 4" key="1">
    <citation type="journal article" date="2019" name="Commun. Biol.">
        <title>The bagworm genome reveals a unique fibroin gene that provides high tensile strength.</title>
        <authorList>
            <person name="Kono N."/>
            <person name="Nakamura H."/>
            <person name="Ohtoshi R."/>
            <person name="Tomita M."/>
            <person name="Numata K."/>
            <person name="Arakawa K."/>
        </authorList>
    </citation>
    <scope>NUCLEOTIDE SEQUENCE [LARGE SCALE GENOMIC DNA]</scope>
</reference>
<dbReference type="AlphaFoldDB" id="A0A4C1WAB7"/>
<dbReference type="EMBL" id="BGZK01000521">
    <property type="protein sequence ID" value="GBP48336.1"/>
    <property type="molecule type" value="Genomic_DNA"/>
</dbReference>
<keyword evidence="2" id="KW-0732">Signal</keyword>
<evidence type="ECO:0000256" key="2">
    <source>
        <dbReference type="SAM" id="SignalP"/>
    </source>
</evidence>
<feature type="chain" id="PRO_5020030352" evidence="2">
    <location>
        <begin position="24"/>
        <end position="145"/>
    </location>
</feature>